<feature type="transmembrane region" description="Helical" evidence="1">
    <location>
        <begin position="116"/>
        <end position="135"/>
    </location>
</feature>
<dbReference type="PANTHER" id="PTHR20992:SF9">
    <property type="entry name" value="AT15442P-RELATED"/>
    <property type="match status" value="1"/>
</dbReference>
<protein>
    <submittedName>
        <fullName evidence="2">DUF389 domain-containing protein</fullName>
    </submittedName>
</protein>
<feature type="transmembrane region" description="Helical" evidence="1">
    <location>
        <begin position="280"/>
        <end position="298"/>
    </location>
</feature>
<dbReference type="Pfam" id="PF04087">
    <property type="entry name" value="DUF389"/>
    <property type="match status" value="1"/>
</dbReference>
<dbReference type="EMBL" id="JNAD02000008">
    <property type="protein sequence ID" value="RKM94363.1"/>
    <property type="molecule type" value="Genomic_DNA"/>
</dbReference>
<comment type="caution">
    <text evidence="2">The sequence shown here is derived from an EMBL/GenBank/DDBJ whole genome shotgun (WGS) entry which is preliminary data.</text>
</comment>
<keyword evidence="1" id="KW-0472">Membrane</keyword>
<dbReference type="RefSeq" id="WP_043473143.1">
    <property type="nucleotide sequence ID" value="NZ_CP134822.1"/>
</dbReference>
<evidence type="ECO:0000313" key="3">
    <source>
        <dbReference type="Proteomes" id="UP000028058"/>
    </source>
</evidence>
<dbReference type="AlphaFoldDB" id="A0A3R7I0C7"/>
<dbReference type="InterPro" id="IPR005240">
    <property type="entry name" value="DUF389"/>
</dbReference>
<feature type="transmembrane region" description="Helical" evidence="1">
    <location>
        <begin position="244"/>
        <end position="268"/>
    </location>
</feature>
<keyword evidence="1" id="KW-1133">Transmembrane helix</keyword>
<proteinExistence type="predicted"/>
<gene>
    <name evidence="2" type="ORF">SFRA_017890</name>
</gene>
<evidence type="ECO:0000313" key="2">
    <source>
        <dbReference type="EMBL" id="RKM94363.1"/>
    </source>
</evidence>
<name>A0A3R7I0C7_9ACTN</name>
<evidence type="ECO:0000256" key="1">
    <source>
        <dbReference type="SAM" id="Phobius"/>
    </source>
</evidence>
<sequence length="323" mass="33246">MLQLRIICPADRTEQVTALLRRAVGTANLMVVPGAGRDPAGDLVVCDVAREAADEVTDELRELRLHEDGSVALQDIAVSLSRRAEQAERDAPGEPADAVLWEELSEATHEESTVSAIYLAFMTVAVMIAACGVMLDNAVLIVGAMAVGPEFGPLSGVSTGLVLGRLREAGRSFTALTAGFAVAVAAATAFVLALDATGVFTADMLASEDGPTEFVWQPGHVSLVVALLAGIAGTLSLTSEKSGALIGVAISVTTIPAAANAAAALAYGDLEELRGSGLQLAVNLAGIIAAGALTLLVQKKLLERTKRRERALAEQRAGDGAGR</sequence>
<feature type="transmembrane region" description="Helical" evidence="1">
    <location>
        <begin position="175"/>
        <end position="194"/>
    </location>
</feature>
<dbReference type="PANTHER" id="PTHR20992">
    <property type="entry name" value="AT15442P-RELATED"/>
    <property type="match status" value="1"/>
</dbReference>
<feature type="transmembrane region" description="Helical" evidence="1">
    <location>
        <begin position="141"/>
        <end position="163"/>
    </location>
</feature>
<feature type="transmembrane region" description="Helical" evidence="1">
    <location>
        <begin position="214"/>
        <end position="237"/>
    </location>
</feature>
<reference evidence="2 3" key="1">
    <citation type="journal article" date="2014" name="Genome Announc.">
        <title>Draft Genome Sequence of Streptomyces fradiae ATCC 19609, a Strain Highly Sensitive to Antibiotics.</title>
        <authorList>
            <person name="Bekker O.B."/>
            <person name="Klimina K.M."/>
            <person name="Vatlin A.A."/>
            <person name="Zakharevich N.V."/>
            <person name="Kasianov A.S."/>
            <person name="Danilenko V.N."/>
        </authorList>
    </citation>
    <scope>NUCLEOTIDE SEQUENCE [LARGE SCALE GENOMIC DNA]</scope>
    <source>
        <strain evidence="2 3">ATCC 19609</strain>
    </source>
</reference>
<accession>A0A3R7I0C7</accession>
<dbReference type="OrthoDB" id="8061853at2"/>
<dbReference type="Proteomes" id="UP000028058">
    <property type="component" value="Unassembled WGS sequence"/>
</dbReference>
<organism evidence="2 3">
    <name type="scientific">Streptomyces xinghaiensis</name>
    <dbReference type="NCBI Taxonomy" id="1038928"/>
    <lineage>
        <taxon>Bacteria</taxon>
        <taxon>Bacillati</taxon>
        <taxon>Actinomycetota</taxon>
        <taxon>Actinomycetes</taxon>
        <taxon>Kitasatosporales</taxon>
        <taxon>Streptomycetaceae</taxon>
        <taxon>Streptomyces</taxon>
    </lineage>
</organism>
<keyword evidence="3" id="KW-1185">Reference proteome</keyword>
<keyword evidence="1" id="KW-0812">Transmembrane</keyword>